<name>A0A3N0DYN3_9ACTN</name>
<dbReference type="Proteomes" id="UP000269198">
    <property type="component" value="Unassembled WGS sequence"/>
</dbReference>
<protein>
    <submittedName>
        <fullName evidence="2">Uncharacterized protein</fullName>
    </submittedName>
</protein>
<evidence type="ECO:0000313" key="2">
    <source>
        <dbReference type="EMBL" id="RNL80722.1"/>
    </source>
</evidence>
<evidence type="ECO:0000256" key="1">
    <source>
        <dbReference type="SAM" id="MobiDB-lite"/>
    </source>
</evidence>
<reference evidence="2 3" key="1">
    <citation type="submission" date="2018-11" db="EMBL/GenBank/DDBJ databases">
        <title>The genome draft of YIM 96095.</title>
        <authorList>
            <person name="Tang S.-K."/>
            <person name="Chunyu W.-X."/>
            <person name="Feng Y.-Z."/>
        </authorList>
    </citation>
    <scope>NUCLEOTIDE SEQUENCE [LARGE SCALE GENOMIC DNA]</scope>
    <source>
        <strain evidence="2 3">YIM 96095</strain>
    </source>
</reference>
<feature type="region of interest" description="Disordered" evidence="1">
    <location>
        <begin position="221"/>
        <end position="246"/>
    </location>
</feature>
<evidence type="ECO:0000313" key="3">
    <source>
        <dbReference type="Proteomes" id="UP000269198"/>
    </source>
</evidence>
<comment type="caution">
    <text evidence="2">The sequence shown here is derived from an EMBL/GenBank/DDBJ whole genome shotgun (WGS) entry which is preliminary data.</text>
</comment>
<sequence>MPTGASGWLALVDYATSLGDLSEVGWLELKGALSFTGRTDRKRSVVVVSRAILGMANRIPDSAQKHLGGYGVVFVGIDNHSVVGTERVDGAVLQEEVEKYVGEGGPRWDHQFVEHSDGLVLALVVDPPQWGDRIYACRKGYSDKDTTLAVRDGEIFVRVPGKTRPATSYDLSQLERRLLSAPHTGAAVRVEYDSTFDRIATGDVRELVESVVDEEAEGLLAGLPSGPRHGLSSVQDSDPSLRRWRG</sequence>
<accession>A0A3N0DYN3</accession>
<gene>
    <name evidence="2" type="ORF">EFW17_22575</name>
</gene>
<dbReference type="EMBL" id="RJMB01000035">
    <property type="protein sequence ID" value="RNL80722.1"/>
    <property type="molecule type" value="Genomic_DNA"/>
</dbReference>
<organism evidence="2 3">
    <name type="scientific">Halostreptopolyspora alba</name>
    <dbReference type="NCBI Taxonomy" id="2487137"/>
    <lineage>
        <taxon>Bacteria</taxon>
        <taxon>Bacillati</taxon>
        <taxon>Actinomycetota</taxon>
        <taxon>Actinomycetes</taxon>
        <taxon>Streptosporangiales</taxon>
        <taxon>Nocardiopsidaceae</taxon>
        <taxon>Halostreptopolyspora</taxon>
    </lineage>
</organism>
<proteinExistence type="predicted"/>
<keyword evidence="3" id="KW-1185">Reference proteome</keyword>
<dbReference type="AlphaFoldDB" id="A0A3N0DYN3"/>